<keyword evidence="1 6" id="KW-0575">Peroxidase</keyword>
<comment type="miscellaneous">
    <text evidence="6">The active site is a conserved redox-active cysteine residue, the peroxidatic cysteine (C(P)), which makes the nucleophilic attack on the peroxide substrate. The peroxide oxidizes the C(P)-SH to cysteine sulfenic acid (C(P)-SOH), which then reacts with another cysteine residue, the resolving cysteine (C(R)), to form a disulfide bridge. The disulfide is subsequently reduced by an appropriate electron donor to complete the catalytic cycle. In this atypical 2-Cys peroxiredoxin, C(R) is present in the same subunit to form an intramolecular disulfide. The disulfide is subsequently reduced by thioredoxin.</text>
</comment>
<keyword evidence="2 6" id="KW-0049">Antioxidant</keyword>
<dbReference type="Gene3D" id="3.40.30.10">
    <property type="entry name" value="Glutaredoxin"/>
    <property type="match status" value="1"/>
</dbReference>
<dbReference type="AlphaFoldDB" id="A0A9D2KW33"/>
<evidence type="ECO:0000313" key="8">
    <source>
        <dbReference type="EMBL" id="HJA85804.1"/>
    </source>
</evidence>
<dbReference type="InterPro" id="IPR036249">
    <property type="entry name" value="Thioredoxin-like_sf"/>
</dbReference>
<dbReference type="GO" id="GO:0008379">
    <property type="term" value="F:thioredoxin peroxidase activity"/>
    <property type="evidence" value="ECO:0007669"/>
    <property type="project" value="UniProtKB-UniRule"/>
</dbReference>
<keyword evidence="5 6" id="KW-0676">Redox-active center</keyword>
<dbReference type="PANTHER" id="PTHR43110">
    <property type="entry name" value="THIOL PEROXIDASE"/>
    <property type="match status" value="1"/>
</dbReference>
<evidence type="ECO:0000256" key="5">
    <source>
        <dbReference type="ARBA" id="ARBA00023284"/>
    </source>
</evidence>
<organism evidence="8 9">
    <name type="scientific">Candidatus Bacteroides avicola</name>
    <dbReference type="NCBI Taxonomy" id="2838468"/>
    <lineage>
        <taxon>Bacteria</taxon>
        <taxon>Pseudomonadati</taxon>
        <taxon>Bacteroidota</taxon>
        <taxon>Bacteroidia</taxon>
        <taxon>Bacteroidales</taxon>
        <taxon>Bacteroidaceae</taxon>
        <taxon>Bacteroides</taxon>
    </lineage>
</organism>
<dbReference type="InterPro" id="IPR050455">
    <property type="entry name" value="Tpx_Peroxidase_subfamily"/>
</dbReference>
<dbReference type="SUPFAM" id="SSF52833">
    <property type="entry name" value="Thioredoxin-like"/>
    <property type="match status" value="1"/>
</dbReference>
<reference evidence="8" key="2">
    <citation type="submission" date="2021-04" db="EMBL/GenBank/DDBJ databases">
        <authorList>
            <person name="Gilroy R."/>
        </authorList>
    </citation>
    <scope>NUCLEOTIDE SEQUENCE</scope>
    <source>
        <strain evidence="8">ChiHjej12B11-9795</strain>
    </source>
</reference>
<sequence length="166" mass="17866">MATTKFNGQPVNLAGSFIVKGAVAPDFELVRTDLSSFSLKDVKGKNVILNIFPSLDTGVCANSVRKFNQLAASLPDTVILAISKDLPFAHARFCTTEGIQNVIPLSDFRVSDFDSNYGVCMADGPLKGLLARAVVVIGKDGKVVYTELVPEITQEPDYEKALEAVK</sequence>
<dbReference type="HAMAP" id="MF_00269">
    <property type="entry name" value="Tpx"/>
    <property type="match status" value="1"/>
</dbReference>
<feature type="disulfide bond" description="Redox-active" evidence="6">
    <location>
        <begin position="60"/>
        <end position="94"/>
    </location>
</feature>
<accession>A0A9D2KW33</accession>
<protein>
    <recommendedName>
        <fullName evidence="6">Thiol peroxidase</fullName>
        <shortName evidence="6">Tpx</shortName>
        <ecNumber evidence="6">1.11.1.24</ecNumber>
    </recommendedName>
    <alternativeName>
        <fullName evidence="6">Peroxiredoxin tpx</fullName>
        <shortName evidence="6">Prx</shortName>
    </alternativeName>
    <alternativeName>
        <fullName evidence="6">Thioredoxin peroxidase</fullName>
    </alternativeName>
    <alternativeName>
        <fullName evidence="6">Thioredoxin-dependent peroxiredoxin</fullName>
    </alternativeName>
</protein>
<proteinExistence type="inferred from homology"/>
<evidence type="ECO:0000256" key="1">
    <source>
        <dbReference type="ARBA" id="ARBA00022559"/>
    </source>
</evidence>
<dbReference type="InterPro" id="IPR018219">
    <property type="entry name" value="Tpx_CS"/>
</dbReference>
<evidence type="ECO:0000256" key="6">
    <source>
        <dbReference type="HAMAP-Rule" id="MF_00269"/>
    </source>
</evidence>
<dbReference type="InterPro" id="IPR013766">
    <property type="entry name" value="Thioredoxin_domain"/>
</dbReference>
<dbReference type="InterPro" id="IPR013740">
    <property type="entry name" value="Redoxin"/>
</dbReference>
<dbReference type="PROSITE" id="PS51352">
    <property type="entry name" value="THIOREDOXIN_2"/>
    <property type="match status" value="1"/>
</dbReference>
<dbReference type="Proteomes" id="UP000823862">
    <property type="component" value="Unassembled WGS sequence"/>
</dbReference>
<comment type="caution">
    <text evidence="8">The sequence shown here is derived from an EMBL/GenBank/DDBJ whole genome shotgun (WGS) entry which is preliminary data.</text>
</comment>
<comment type="similarity">
    <text evidence="6">Belongs to the peroxiredoxin family. Tpx subfamily.</text>
</comment>
<dbReference type="CDD" id="cd03014">
    <property type="entry name" value="PRX_Atyp2cys"/>
    <property type="match status" value="1"/>
</dbReference>
<feature type="active site" description="Cysteine sulfenic acid (-SOH) intermediate" evidence="6">
    <location>
        <position position="60"/>
    </location>
</feature>
<dbReference type="NCBIfam" id="NF001808">
    <property type="entry name" value="PRK00522.1"/>
    <property type="match status" value="1"/>
</dbReference>
<keyword evidence="4 6" id="KW-1015">Disulfide bond</keyword>
<dbReference type="InterPro" id="IPR002065">
    <property type="entry name" value="TPX"/>
</dbReference>
<comment type="subunit">
    <text evidence="6">Homodimer.</text>
</comment>
<evidence type="ECO:0000256" key="2">
    <source>
        <dbReference type="ARBA" id="ARBA00022862"/>
    </source>
</evidence>
<reference evidence="8" key="1">
    <citation type="journal article" date="2021" name="PeerJ">
        <title>Extensive microbial diversity within the chicken gut microbiome revealed by metagenomics and culture.</title>
        <authorList>
            <person name="Gilroy R."/>
            <person name="Ravi A."/>
            <person name="Getino M."/>
            <person name="Pursley I."/>
            <person name="Horton D.L."/>
            <person name="Alikhan N.F."/>
            <person name="Baker D."/>
            <person name="Gharbi K."/>
            <person name="Hall N."/>
            <person name="Watson M."/>
            <person name="Adriaenssens E.M."/>
            <person name="Foster-Nyarko E."/>
            <person name="Jarju S."/>
            <person name="Secka A."/>
            <person name="Antonio M."/>
            <person name="Oren A."/>
            <person name="Chaudhuri R.R."/>
            <person name="La Ragione R."/>
            <person name="Hildebrand F."/>
            <person name="Pallen M.J."/>
        </authorList>
    </citation>
    <scope>NUCLEOTIDE SEQUENCE</scope>
    <source>
        <strain evidence="8">ChiHjej12B11-9795</strain>
    </source>
</reference>
<evidence type="ECO:0000259" key="7">
    <source>
        <dbReference type="PROSITE" id="PS51352"/>
    </source>
</evidence>
<comment type="catalytic activity">
    <reaction evidence="6">
        <text>a hydroperoxide + [thioredoxin]-dithiol = an alcohol + [thioredoxin]-disulfide + H2O</text>
        <dbReference type="Rhea" id="RHEA:62620"/>
        <dbReference type="Rhea" id="RHEA-COMP:10698"/>
        <dbReference type="Rhea" id="RHEA-COMP:10700"/>
        <dbReference type="ChEBI" id="CHEBI:15377"/>
        <dbReference type="ChEBI" id="CHEBI:29950"/>
        <dbReference type="ChEBI" id="CHEBI:30879"/>
        <dbReference type="ChEBI" id="CHEBI:35924"/>
        <dbReference type="ChEBI" id="CHEBI:50058"/>
        <dbReference type="EC" id="1.11.1.24"/>
    </reaction>
</comment>
<feature type="domain" description="Thioredoxin" evidence="7">
    <location>
        <begin position="18"/>
        <end position="166"/>
    </location>
</feature>
<name>A0A9D2KW33_9BACE</name>
<evidence type="ECO:0000313" key="9">
    <source>
        <dbReference type="Proteomes" id="UP000823862"/>
    </source>
</evidence>
<evidence type="ECO:0000256" key="4">
    <source>
        <dbReference type="ARBA" id="ARBA00023157"/>
    </source>
</evidence>
<dbReference type="PROSITE" id="PS01265">
    <property type="entry name" value="TPX"/>
    <property type="match status" value="1"/>
</dbReference>
<dbReference type="Pfam" id="PF08534">
    <property type="entry name" value="Redoxin"/>
    <property type="match status" value="1"/>
</dbReference>
<dbReference type="PANTHER" id="PTHR43110:SF1">
    <property type="entry name" value="THIOL PEROXIDASE"/>
    <property type="match status" value="1"/>
</dbReference>
<keyword evidence="3 6" id="KW-0560">Oxidoreductase</keyword>
<comment type="function">
    <text evidence="6">Thiol-specific peroxidase that catalyzes the reduction of hydrogen peroxide and organic hydroperoxides to water and alcohols, respectively. Plays a role in cell protection against oxidative stress by detoxifying peroxides.</text>
</comment>
<evidence type="ECO:0000256" key="3">
    <source>
        <dbReference type="ARBA" id="ARBA00023002"/>
    </source>
</evidence>
<dbReference type="EMBL" id="DWZI01000035">
    <property type="protein sequence ID" value="HJA85804.1"/>
    <property type="molecule type" value="Genomic_DNA"/>
</dbReference>
<gene>
    <name evidence="6 8" type="primary">tpx</name>
    <name evidence="8" type="ORF">H9950_06385</name>
</gene>
<dbReference type="EC" id="1.11.1.24" evidence="6"/>